<gene>
    <name evidence="1" type="ORF">UFOVP1636_277</name>
</gene>
<organism evidence="1">
    <name type="scientific">uncultured Caudovirales phage</name>
    <dbReference type="NCBI Taxonomy" id="2100421"/>
    <lineage>
        <taxon>Viruses</taxon>
        <taxon>Duplodnaviria</taxon>
        <taxon>Heunggongvirae</taxon>
        <taxon>Uroviricota</taxon>
        <taxon>Caudoviricetes</taxon>
        <taxon>Peduoviridae</taxon>
        <taxon>Maltschvirus</taxon>
        <taxon>Maltschvirus maltsch</taxon>
    </lineage>
</organism>
<evidence type="ECO:0000313" key="1">
    <source>
        <dbReference type="EMBL" id="CAB4221381.1"/>
    </source>
</evidence>
<sequence>MMTDYELADTLKTAAKSVGNNIALEMLLLMAAERIEQLSMVQTPGNYNERTY</sequence>
<dbReference type="EMBL" id="LR797503">
    <property type="protein sequence ID" value="CAB4221381.1"/>
    <property type="molecule type" value="Genomic_DNA"/>
</dbReference>
<protein>
    <submittedName>
        <fullName evidence="1">Uncharacterized protein</fullName>
    </submittedName>
</protein>
<proteinExistence type="predicted"/>
<reference evidence="1" key="1">
    <citation type="submission" date="2020-05" db="EMBL/GenBank/DDBJ databases">
        <authorList>
            <person name="Chiriac C."/>
            <person name="Salcher M."/>
            <person name="Ghai R."/>
            <person name="Kavagutti S V."/>
        </authorList>
    </citation>
    <scope>NUCLEOTIDE SEQUENCE</scope>
</reference>
<name>A0A6J5T331_9CAUD</name>
<accession>A0A6J5T331</accession>